<dbReference type="WBParaSite" id="RSKR_0001082600.1">
    <property type="protein sequence ID" value="RSKR_0001082600.1"/>
    <property type="gene ID" value="RSKR_0001082600"/>
</dbReference>
<proteinExistence type="predicted"/>
<organism evidence="1 2">
    <name type="scientific">Rhabditophanes sp. KR3021</name>
    <dbReference type="NCBI Taxonomy" id="114890"/>
    <lineage>
        <taxon>Eukaryota</taxon>
        <taxon>Metazoa</taxon>
        <taxon>Ecdysozoa</taxon>
        <taxon>Nematoda</taxon>
        <taxon>Chromadorea</taxon>
        <taxon>Rhabditida</taxon>
        <taxon>Tylenchina</taxon>
        <taxon>Panagrolaimomorpha</taxon>
        <taxon>Strongyloidoidea</taxon>
        <taxon>Alloionematidae</taxon>
        <taxon>Rhabditophanes</taxon>
    </lineage>
</organism>
<evidence type="ECO:0000313" key="2">
    <source>
        <dbReference type="WBParaSite" id="RSKR_0001082600.1"/>
    </source>
</evidence>
<name>A0AC35UFU6_9BILA</name>
<sequence length="734" mass="78579">MVSCKLVLVVVLCVGFESVFGVGVGEVCSATDTCDAGLACNEKPPTASSGTLICSKACVTGDTTCPVANVCTDSTTIPGQFTCDLSSEAANTCDPACAGTCNEATLQCELTTIGSTDSTTVATTVGTCTDIAPNCEALNAQGLCTDAKYQALMSSDCAATCSFCALAGAGTGAAGGGIGVPSTVGGGTSTTTCVDLVTGGPNSCTALAANCNVAAWYSVMTTNCPRTCQRCLTSNTGTVCADTYKANGTTDCVESKKNLCTNPTYQTMYSNINGLADSDGKDFVFSFTNWNAVQSFSYISVIVMPILKDTTCKLQYHNITMNVDVTSTFRVSQGSIFEFKANAREIMKTSISHITGLDSMDDCRLLLNCQDDVKVVGKYSDVQDGYGDLFLVPSTKNAGKKYVLGLPTTSQSDGNHVVILPIPSKDKDETIKVDVSLYENDVLQKQASAQIGTTFGARQFFVMTDLNYKVNATIVIVSSKPIMVSLVSPNAQNNNYDTNCAQNCHWDYTVVIPLPVIENNCFRTSKIFDDYVITNNFTTRLYVAPPLNNCNFKVLAQVVDDIGSPDGTSLEISALGFTNLTLSTRNQVEMTYHYTGGLRVYRQGGIIQTDGVTAFGTFLAYMPSYNEYVTGATPFYSLNKGCVLELYTKADTDKNGLIVLDGVGLKPFRYTKTQFKINDRKHFLYIIPLVIYGYHYVNLSNDAYTAYVVCKAVNGPFDANGYNIGYNNKAFLPV</sequence>
<dbReference type="Proteomes" id="UP000095286">
    <property type="component" value="Unplaced"/>
</dbReference>
<accession>A0AC35UFU6</accession>
<protein>
    <submittedName>
        <fullName evidence="2">ShKT domain-containing protein</fullName>
    </submittedName>
</protein>
<reference evidence="2" key="1">
    <citation type="submission" date="2016-11" db="UniProtKB">
        <authorList>
            <consortium name="WormBaseParasite"/>
        </authorList>
    </citation>
    <scope>IDENTIFICATION</scope>
    <source>
        <strain evidence="2">KR3021</strain>
    </source>
</reference>
<evidence type="ECO:0000313" key="1">
    <source>
        <dbReference type="Proteomes" id="UP000095286"/>
    </source>
</evidence>